<protein>
    <recommendedName>
        <fullName evidence="4">Homeobox domain-containing protein</fullName>
    </recommendedName>
</protein>
<reference evidence="5 6" key="1">
    <citation type="journal article" date="2020" name="IScience">
        <title>Genome Sequencing of the Endangered Kingdonia uniflora (Circaeasteraceae, Ranunculales) Reveals Potential Mechanisms of Evolutionary Specialization.</title>
        <authorList>
            <person name="Sun Y."/>
            <person name="Deng T."/>
            <person name="Zhang A."/>
            <person name="Moore M.J."/>
            <person name="Landis J.B."/>
            <person name="Lin N."/>
            <person name="Zhang H."/>
            <person name="Zhang X."/>
            <person name="Huang J."/>
            <person name="Zhang X."/>
            <person name="Sun H."/>
            <person name="Wang H."/>
        </authorList>
    </citation>
    <scope>NUCLEOTIDE SEQUENCE [LARGE SCALE GENOMIC DNA]</scope>
    <source>
        <strain evidence="5">TB1705</strain>
        <tissue evidence="5">Leaf</tissue>
    </source>
</reference>
<dbReference type="GO" id="GO:0005634">
    <property type="term" value="C:nucleus"/>
    <property type="evidence" value="ECO:0007669"/>
    <property type="project" value="UniProtKB-SubCell"/>
</dbReference>
<dbReference type="SUPFAM" id="SSF46689">
    <property type="entry name" value="Homeodomain-like"/>
    <property type="match status" value="1"/>
</dbReference>
<dbReference type="InterPro" id="IPR009057">
    <property type="entry name" value="Homeodomain-like_sf"/>
</dbReference>
<evidence type="ECO:0000313" key="6">
    <source>
        <dbReference type="Proteomes" id="UP000541444"/>
    </source>
</evidence>
<dbReference type="EMBL" id="JACGCM010000811">
    <property type="protein sequence ID" value="KAF6166194.1"/>
    <property type="molecule type" value="Genomic_DNA"/>
</dbReference>
<dbReference type="InterPro" id="IPR001356">
    <property type="entry name" value="HD"/>
</dbReference>
<sequence>MESCEVHHEVEKILPEKNNKRKLKTPEQIEALENLYNEHMYPNEIIKAKLAEEIGLSEKQVSGWFCHRRLKDKNMLKAGVFANGRQDLSSDIVQDRGSVLKQDSSSSSKHKDYRHFDPWEVESRRIYGHEYQASDLIYKGEHMRTRKYSAMNNTSSGSSSASQERLFPHREREVTYDMKPLTYLSRGNYPLLNSSRKGIQNGGYKMESGYFHSQDEIEIAAISAVKRQLGRHYQEDGPPLGVRFHSLPTGAFDIPIREFTNERYHVGDPFIQNSRKVPRVIKERSFGKAIVIEGTLIKKRVRLRELKESRW</sequence>
<evidence type="ECO:0000256" key="3">
    <source>
        <dbReference type="RuleBase" id="RU000682"/>
    </source>
</evidence>
<dbReference type="AlphaFoldDB" id="A0A7J7NGP0"/>
<keyword evidence="6" id="KW-1185">Reference proteome</keyword>
<evidence type="ECO:0000256" key="1">
    <source>
        <dbReference type="ARBA" id="ARBA00004123"/>
    </source>
</evidence>
<comment type="subcellular location">
    <subcellularLocation>
        <location evidence="1 2 3">Nucleus</location>
    </subcellularLocation>
</comment>
<name>A0A7J7NGP0_9MAGN</name>
<organism evidence="5 6">
    <name type="scientific">Kingdonia uniflora</name>
    <dbReference type="NCBI Taxonomy" id="39325"/>
    <lineage>
        <taxon>Eukaryota</taxon>
        <taxon>Viridiplantae</taxon>
        <taxon>Streptophyta</taxon>
        <taxon>Embryophyta</taxon>
        <taxon>Tracheophyta</taxon>
        <taxon>Spermatophyta</taxon>
        <taxon>Magnoliopsida</taxon>
        <taxon>Ranunculales</taxon>
        <taxon>Circaeasteraceae</taxon>
        <taxon>Kingdonia</taxon>
    </lineage>
</organism>
<dbReference type="CDD" id="cd00086">
    <property type="entry name" value="homeodomain"/>
    <property type="match status" value="1"/>
</dbReference>
<evidence type="ECO:0000259" key="4">
    <source>
        <dbReference type="PROSITE" id="PS50071"/>
    </source>
</evidence>
<comment type="caution">
    <text evidence="5">The sequence shown here is derived from an EMBL/GenBank/DDBJ whole genome shotgun (WGS) entry which is preliminary data.</text>
</comment>
<dbReference type="PANTHER" id="PTHR47713:SF2">
    <property type="entry name" value="HOMEODOMAIN-LIKE SUPERFAMILY PROTEIN"/>
    <property type="match status" value="1"/>
</dbReference>
<dbReference type="PANTHER" id="PTHR47713">
    <property type="entry name" value="HOMEODOMAIN-LIKE SUPERFAMILY PROTEIN"/>
    <property type="match status" value="1"/>
</dbReference>
<proteinExistence type="predicted"/>
<keyword evidence="2 3" id="KW-0539">Nucleus</keyword>
<accession>A0A7J7NGP0</accession>
<evidence type="ECO:0000256" key="2">
    <source>
        <dbReference type="PROSITE-ProRule" id="PRU00108"/>
    </source>
</evidence>
<dbReference type="Proteomes" id="UP000541444">
    <property type="component" value="Unassembled WGS sequence"/>
</dbReference>
<keyword evidence="2 3" id="KW-0371">Homeobox</keyword>
<dbReference type="PROSITE" id="PS50071">
    <property type="entry name" value="HOMEOBOX_2"/>
    <property type="match status" value="1"/>
</dbReference>
<dbReference type="SMART" id="SM00389">
    <property type="entry name" value="HOX"/>
    <property type="match status" value="1"/>
</dbReference>
<feature type="DNA-binding region" description="Homeobox" evidence="2">
    <location>
        <begin position="17"/>
        <end position="76"/>
    </location>
</feature>
<feature type="domain" description="Homeobox" evidence="4">
    <location>
        <begin position="15"/>
        <end position="75"/>
    </location>
</feature>
<dbReference type="Gene3D" id="1.10.10.60">
    <property type="entry name" value="Homeodomain-like"/>
    <property type="match status" value="1"/>
</dbReference>
<evidence type="ECO:0000313" key="5">
    <source>
        <dbReference type="EMBL" id="KAF6166194.1"/>
    </source>
</evidence>
<keyword evidence="2 3" id="KW-0238">DNA-binding</keyword>
<dbReference type="OrthoDB" id="6159439at2759"/>
<gene>
    <name evidence="5" type="ORF">GIB67_023904</name>
</gene>
<dbReference type="Pfam" id="PF00046">
    <property type="entry name" value="Homeodomain"/>
    <property type="match status" value="1"/>
</dbReference>
<dbReference type="GO" id="GO:0003677">
    <property type="term" value="F:DNA binding"/>
    <property type="evidence" value="ECO:0007669"/>
    <property type="project" value="UniProtKB-UniRule"/>
</dbReference>